<evidence type="ECO:0000256" key="7">
    <source>
        <dbReference type="ARBA" id="ARBA00023211"/>
    </source>
</evidence>
<evidence type="ECO:0000256" key="1">
    <source>
        <dbReference type="ARBA" id="ARBA00000135"/>
    </source>
</evidence>
<protein>
    <recommendedName>
        <fullName evidence="8">Probable cytosol aminopeptidase</fullName>
        <ecNumber evidence="8">3.4.11.1</ecNumber>
    </recommendedName>
    <alternativeName>
        <fullName evidence="8">Leucine aminopeptidase</fullName>
        <shortName evidence="8">LAP</shortName>
        <ecNumber evidence="8">3.4.11.10</ecNumber>
    </alternativeName>
    <alternativeName>
        <fullName evidence="8">Leucyl aminopeptidase</fullName>
    </alternativeName>
</protein>
<dbReference type="GO" id="GO:0030145">
    <property type="term" value="F:manganese ion binding"/>
    <property type="evidence" value="ECO:0007669"/>
    <property type="project" value="UniProtKB-UniRule"/>
</dbReference>
<dbReference type="PROSITE" id="PS00631">
    <property type="entry name" value="CYTOSOL_AP"/>
    <property type="match status" value="1"/>
</dbReference>
<feature type="binding site" evidence="8">
    <location>
        <position position="259"/>
    </location>
    <ligand>
        <name>Mn(2+)</name>
        <dbReference type="ChEBI" id="CHEBI:29035"/>
        <label>1</label>
    </ligand>
</feature>
<feature type="binding site" evidence="8">
    <location>
        <position position="259"/>
    </location>
    <ligand>
        <name>Mn(2+)</name>
        <dbReference type="ChEBI" id="CHEBI:29035"/>
        <label>2</label>
    </ligand>
</feature>
<dbReference type="RefSeq" id="WP_207932204.1">
    <property type="nucleotide sequence ID" value="NZ_CP062222.1"/>
</dbReference>
<dbReference type="CDD" id="cd00433">
    <property type="entry name" value="Peptidase_M17"/>
    <property type="match status" value="1"/>
</dbReference>
<gene>
    <name evidence="8" type="primary">pepA</name>
    <name evidence="10" type="ORF">IFJ75_08820</name>
</gene>
<feature type="binding site" evidence="8">
    <location>
        <position position="277"/>
    </location>
    <ligand>
        <name>Mn(2+)</name>
        <dbReference type="ChEBI" id="CHEBI:29035"/>
        <label>2</label>
    </ligand>
</feature>
<dbReference type="PANTHER" id="PTHR11963:SF23">
    <property type="entry name" value="CYTOSOL AMINOPEPTIDASE"/>
    <property type="match status" value="1"/>
</dbReference>
<comment type="catalytic activity">
    <reaction evidence="2 8">
        <text>Release of an N-terminal amino acid, preferentially leucine, but not glutamic or aspartic acids.</text>
        <dbReference type="EC" id="3.4.11.10"/>
    </reaction>
</comment>
<feature type="binding site" evidence="8">
    <location>
        <position position="336"/>
    </location>
    <ligand>
        <name>Mn(2+)</name>
        <dbReference type="ChEBI" id="CHEBI:29035"/>
        <label>1</label>
    </ligand>
</feature>
<dbReference type="Pfam" id="PF02789">
    <property type="entry name" value="Peptidase_M17_N"/>
    <property type="match status" value="1"/>
</dbReference>
<dbReference type="EMBL" id="CP062222">
    <property type="protein sequence ID" value="QTC92925.1"/>
    <property type="molecule type" value="Genomic_DNA"/>
</dbReference>
<name>A0A975C6L1_9CAUL</name>
<comment type="catalytic activity">
    <reaction evidence="1 8">
        <text>Release of an N-terminal amino acid, Xaa-|-Yaa-, in which Xaa is preferably Leu, but may be other amino acids including Pro although not Arg or Lys, and Yaa may be Pro. Amino acid amides and methyl esters are also readily hydrolyzed, but rates on arylamides are exceedingly low.</text>
        <dbReference type="EC" id="3.4.11.1"/>
    </reaction>
</comment>
<comment type="cofactor">
    <cofactor evidence="8">
        <name>Mn(2+)</name>
        <dbReference type="ChEBI" id="CHEBI:29035"/>
    </cofactor>
    <text evidence="8">Binds 2 manganese ions per subunit.</text>
</comment>
<accession>A0A975C6L1</accession>
<proteinExistence type="inferred from homology"/>
<comment type="subcellular location">
    <subcellularLocation>
        <location evidence="8">Cytoplasm</location>
    </subcellularLocation>
</comment>
<dbReference type="NCBIfam" id="NF002075">
    <property type="entry name" value="PRK00913.2-2"/>
    <property type="match status" value="1"/>
</dbReference>
<dbReference type="SUPFAM" id="SSF53187">
    <property type="entry name" value="Zn-dependent exopeptidases"/>
    <property type="match status" value="1"/>
</dbReference>
<evidence type="ECO:0000313" key="10">
    <source>
        <dbReference type="EMBL" id="QTC92925.1"/>
    </source>
</evidence>
<dbReference type="InterPro" id="IPR008283">
    <property type="entry name" value="Peptidase_M17_N"/>
</dbReference>
<evidence type="ECO:0000256" key="6">
    <source>
        <dbReference type="ARBA" id="ARBA00022801"/>
    </source>
</evidence>
<organism evidence="10 11">
    <name type="scientific">Brevundimonas goettingensis</name>
    <dbReference type="NCBI Taxonomy" id="2774190"/>
    <lineage>
        <taxon>Bacteria</taxon>
        <taxon>Pseudomonadati</taxon>
        <taxon>Pseudomonadota</taxon>
        <taxon>Alphaproteobacteria</taxon>
        <taxon>Caulobacterales</taxon>
        <taxon>Caulobacteraceae</taxon>
        <taxon>Brevundimonas</taxon>
    </lineage>
</organism>
<dbReference type="KEGG" id="bgoe:IFJ75_08820"/>
<dbReference type="AlphaFoldDB" id="A0A975C6L1"/>
<keyword evidence="7 8" id="KW-0464">Manganese</keyword>
<dbReference type="Pfam" id="PF00883">
    <property type="entry name" value="Peptidase_M17"/>
    <property type="match status" value="1"/>
</dbReference>
<comment type="similarity">
    <text evidence="3 8">Belongs to the peptidase M17 family.</text>
</comment>
<dbReference type="NCBIfam" id="NF002077">
    <property type="entry name" value="PRK00913.2-4"/>
    <property type="match status" value="1"/>
</dbReference>
<dbReference type="NCBIfam" id="NF002074">
    <property type="entry name" value="PRK00913.1-4"/>
    <property type="match status" value="1"/>
</dbReference>
<dbReference type="InterPro" id="IPR023042">
    <property type="entry name" value="Peptidase_M17_leu_NH2_pept"/>
</dbReference>
<dbReference type="GO" id="GO:0006508">
    <property type="term" value="P:proteolysis"/>
    <property type="evidence" value="ECO:0007669"/>
    <property type="project" value="UniProtKB-KW"/>
</dbReference>
<dbReference type="GO" id="GO:0005737">
    <property type="term" value="C:cytoplasm"/>
    <property type="evidence" value="ECO:0007669"/>
    <property type="project" value="UniProtKB-SubCell"/>
</dbReference>
<dbReference type="PRINTS" id="PR00481">
    <property type="entry name" value="LAMNOPPTDASE"/>
</dbReference>
<dbReference type="Gene3D" id="3.40.220.10">
    <property type="entry name" value="Leucine Aminopeptidase, subunit E, domain 1"/>
    <property type="match status" value="1"/>
</dbReference>
<dbReference type="Proteomes" id="UP000663918">
    <property type="component" value="Chromosome"/>
</dbReference>
<evidence type="ECO:0000256" key="5">
    <source>
        <dbReference type="ARBA" id="ARBA00022670"/>
    </source>
</evidence>
<keyword evidence="6 8" id="KW-0378">Hydrolase</keyword>
<dbReference type="SUPFAM" id="SSF52949">
    <property type="entry name" value="Macro domain-like"/>
    <property type="match status" value="1"/>
</dbReference>
<evidence type="ECO:0000256" key="4">
    <source>
        <dbReference type="ARBA" id="ARBA00022438"/>
    </source>
</evidence>
<dbReference type="EC" id="3.4.11.1" evidence="8"/>
<comment type="function">
    <text evidence="8">Presumably involved in the processing and regular turnover of intracellular proteins. Catalyzes the removal of unsubstituted N-terminal amino acids from various peptides.</text>
</comment>
<dbReference type="HAMAP" id="MF_00181">
    <property type="entry name" value="Cytosol_peptidase_M17"/>
    <property type="match status" value="1"/>
</dbReference>
<keyword evidence="5 8" id="KW-0645">Protease</keyword>
<dbReference type="EC" id="3.4.11.10" evidence="8"/>
<reference evidence="10" key="1">
    <citation type="submission" date="2020-09" db="EMBL/GenBank/DDBJ databases">
        <title>Brevundimonas sp. LVF2 isolated from a puddle in Goettingen, Germany.</title>
        <authorList>
            <person name="Friedrich I."/>
            <person name="Klassen A."/>
            <person name="Hannes N."/>
            <person name="Schneider D."/>
            <person name="Hertel R."/>
            <person name="Daniel R."/>
        </authorList>
    </citation>
    <scope>NUCLEOTIDE SEQUENCE</scope>
    <source>
        <strain evidence="10">LVF2</strain>
    </source>
</reference>
<dbReference type="NCBIfam" id="NF002073">
    <property type="entry name" value="PRK00913.1-2"/>
    <property type="match status" value="1"/>
</dbReference>
<feature type="binding site" evidence="8">
    <location>
        <position position="254"/>
    </location>
    <ligand>
        <name>Mn(2+)</name>
        <dbReference type="ChEBI" id="CHEBI:29035"/>
        <label>2</label>
    </ligand>
</feature>
<dbReference type="InterPro" id="IPR000819">
    <property type="entry name" value="Peptidase_M17_C"/>
</dbReference>
<sequence>MKIEFVAHAGASEVLAVLVGEGRALAGTGPALDTAASGALTKAMTASRFTGAANSTLTVAAPVGVEAATVLLVGAGKDALDDKGVETAAGAAWHAVKLSGAETLTLDFGHLTPEQSARAAFAVRLAAYTFNKYRTTLKPEKIASIKTVQVVTSDLRAAEAAFEPMSAVADAVVFARDLVSEPANVLYPAEFAKRVKDLERLGLKVEILGEAEMEKLGMWTLLGVGQGSRRESQLAVIQWNGGEPGAQPLAFVGKGVCFDTGGISIKPADGMEDMKWDMGGAAAVAGLMHALAGRKAKVNAVGVLGLVENMPDGNAQRPGDVVVSMSGQTVEVINTDAEGRLVLADALWYTQERFKPKFMIDLATLTGAAIVAVGLDIAPLYANSEEVAGPILAAAEKVGENFWRMPLPPQYEQHIDSKIADVKNTGNGRAGGSITAALFLQRFTNGVPWAHLDIAPTAWVNKSPSPTVPEGAVGFGVRTLDRMVADSYEAK</sequence>
<feature type="domain" description="Cytosol aminopeptidase" evidence="9">
    <location>
        <begin position="334"/>
        <end position="341"/>
    </location>
</feature>
<keyword evidence="11" id="KW-1185">Reference proteome</keyword>
<feature type="active site" evidence="8">
    <location>
        <position position="266"/>
    </location>
</feature>
<evidence type="ECO:0000256" key="3">
    <source>
        <dbReference type="ARBA" id="ARBA00009528"/>
    </source>
</evidence>
<evidence type="ECO:0000256" key="8">
    <source>
        <dbReference type="HAMAP-Rule" id="MF_00181"/>
    </source>
</evidence>
<dbReference type="GO" id="GO:0070006">
    <property type="term" value="F:metalloaminopeptidase activity"/>
    <property type="evidence" value="ECO:0007669"/>
    <property type="project" value="InterPro"/>
</dbReference>
<keyword evidence="8" id="KW-0963">Cytoplasm</keyword>
<dbReference type="PANTHER" id="PTHR11963">
    <property type="entry name" value="LEUCINE AMINOPEPTIDASE-RELATED"/>
    <property type="match status" value="1"/>
</dbReference>
<evidence type="ECO:0000256" key="2">
    <source>
        <dbReference type="ARBA" id="ARBA00000967"/>
    </source>
</evidence>
<dbReference type="InterPro" id="IPR011356">
    <property type="entry name" value="Leucine_aapep/pepB"/>
</dbReference>
<dbReference type="Gene3D" id="3.40.630.10">
    <property type="entry name" value="Zn peptidases"/>
    <property type="match status" value="1"/>
</dbReference>
<feature type="binding site" evidence="8">
    <location>
        <position position="338"/>
    </location>
    <ligand>
        <name>Mn(2+)</name>
        <dbReference type="ChEBI" id="CHEBI:29035"/>
        <label>2</label>
    </ligand>
</feature>
<keyword evidence="4 8" id="KW-0031">Aminopeptidase</keyword>
<keyword evidence="8" id="KW-0479">Metal-binding</keyword>
<evidence type="ECO:0000313" key="11">
    <source>
        <dbReference type="Proteomes" id="UP000663918"/>
    </source>
</evidence>
<feature type="active site" evidence="8">
    <location>
        <position position="340"/>
    </location>
</feature>
<dbReference type="InterPro" id="IPR043472">
    <property type="entry name" value="Macro_dom-like"/>
</dbReference>
<feature type="binding site" evidence="8">
    <location>
        <position position="338"/>
    </location>
    <ligand>
        <name>Mn(2+)</name>
        <dbReference type="ChEBI" id="CHEBI:29035"/>
        <label>1</label>
    </ligand>
</feature>
<evidence type="ECO:0000259" key="9">
    <source>
        <dbReference type="PROSITE" id="PS00631"/>
    </source>
</evidence>